<dbReference type="InterPro" id="IPR009057">
    <property type="entry name" value="Homeodomain-like_sf"/>
</dbReference>
<dbReference type="PROSITE" id="PS50977">
    <property type="entry name" value="HTH_TETR_2"/>
    <property type="match status" value="1"/>
</dbReference>
<evidence type="ECO:0000313" key="5">
    <source>
        <dbReference type="Proteomes" id="UP000076796"/>
    </source>
</evidence>
<dbReference type="Proteomes" id="UP000076796">
    <property type="component" value="Unassembled WGS sequence"/>
</dbReference>
<dbReference type="OrthoDB" id="9810250at2"/>
<dbReference type="AlphaFoldDB" id="A0A163M129"/>
<dbReference type="RefSeq" id="WP_006210823.1">
    <property type="nucleotide sequence ID" value="NZ_CP147845.1"/>
</dbReference>
<gene>
    <name evidence="4" type="ORF">AWU65_23290</name>
</gene>
<dbReference type="Pfam" id="PF14278">
    <property type="entry name" value="TetR_C_8"/>
    <property type="match status" value="1"/>
</dbReference>
<dbReference type="Pfam" id="PF00440">
    <property type="entry name" value="TetR_N"/>
    <property type="match status" value="1"/>
</dbReference>
<dbReference type="Gene3D" id="1.10.357.10">
    <property type="entry name" value="Tetracycline Repressor, domain 2"/>
    <property type="match status" value="1"/>
</dbReference>
<accession>A0A163M129</accession>
<feature type="DNA-binding region" description="H-T-H motif" evidence="2">
    <location>
        <begin position="36"/>
        <end position="55"/>
    </location>
</feature>
<sequence>MQTSKNMTDRRIIRSKEALKQALLSLLSQKSFSSISITEIVELANYNRGTFYTHYDNKEALLDDILTPLMKELVASYRAPYGEVDVFHIDELPANAVKIFDHIHLYADVYTALFKSDVLPLVRDKMFSALKHIAMEDLDYPSGELNHELLVIYNMHALIGLVSHWIESGFQYPVTHMRDQLILMINWRPRSVKTQIKRTDKP</sequence>
<dbReference type="InterPro" id="IPR001647">
    <property type="entry name" value="HTH_TetR"/>
</dbReference>
<dbReference type="GeneID" id="97555785"/>
<dbReference type="InterPro" id="IPR050624">
    <property type="entry name" value="HTH-type_Tx_Regulator"/>
</dbReference>
<comment type="caution">
    <text evidence="4">The sequence shown here is derived from an EMBL/GenBank/DDBJ whole genome shotgun (WGS) entry which is preliminary data.</text>
</comment>
<dbReference type="PANTHER" id="PTHR43479">
    <property type="entry name" value="ACREF/ENVCD OPERON REPRESSOR-RELATED"/>
    <property type="match status" value="1"/>
</dbReference>
<keyword evidence="1 2" id="KW-0238">DNA-binding</keyword>
<evidence type="ECO:0000256" key="2">
    <source>
        <dbReference type="PROSITE-ProRule" id="PRU00335"/>
    </source>
</evidence>
<evidence type="ECO:0000256" key="1">
    <source>
        <dbReference type="ARBA" id="ARBA00023125"/>
    </source>
</evidence>
<reference evidence="4" key="1">
    <citation type="journal article" date="2016" name="Genome Announc.">
        <title>Draft genomes of two strains of Paenibacillus glucanolyticus with capability to degrade lignocellulose.</title>
        <authorList>
            <person name="Mathews S.L."/>
            <person name="Pawlak J."/>
            <person name="Grunden A.M."/>
        </authorList>
    </citation>
    <scope>NUCLEOTIDE SEQUENCE [LARGE SCALE GENOMIC DNA]</scope>
    <source>
        <strain evidence="4">SLM1</strain>
    </source>
</reference>
<dbReference type="SUPFAM" id="SSF46689">
    <property type="entry name" value="Homeodomain-like"/>
    <property type="match status" value="1"/>
</dbReference>
<organism evidence="4 5">
    <name type="scientific">Paenibacillus glucanolyticus</name>
    <dbReference type="NCBI Taxonomy" id="59843"/>
    <lineage>
        <taxon>Bacteria</taxon>
        <taxon>Bacillati</taxon>
        <taxon>Bacillota</taxon>
        <taxon>Bacilli</taxon>
        <taxon>Bacillales</taxon>
        <taxon>Paenibacillaceae</taxon>
        <taxon>Paenibacillus</taxon>
    </lineage>
</organism>
<evidence type="ECO:0000313" key="4">
    <source>
        <dbReference type="EMBL" id="KZS48647.1"/>
    </source>
</evidence>
<dbReference type="GO" id="GO:0003677">
    <property type="term" value="F:DNA binding"/>
    <property type="evidence" value="ECO:0007669"/>
    <property type="project" value="UniProtKB-UniRule"/>
</dbReference>
<dbReference type="PANTHER" id="PTHR43479:SF7">
    <property type="entry name" value="TETR-FAMILY TRANSCRIPTIONAL REGULATOR"/>
    <property type="match status" value="1"/>
</dbReference>
<keyword evidence="5" id="KW-1185">Reference proteome</keyword>
<feature type="domain" description="HTH tetR-type" evidence="3">
    <location>
        <begin position="13"/>
        <end position="73"/>
    </location>
</feature>
<dbReference type="EMBL" id="LWMH01000001">
    <property type="protein sequence ID" value="KZS48647.1"/>
    <property type="molecule type" value="Genomic_DNA"/>
</dbReference>
<dbReference type="STRING" id="59843.A3958_22560"/>
<dbReference type="InterPro" id="IPR039532">
    <property type="entry name" value="TetR_C_Firmicutes"/>
</dbReference>
<name>A0A163M129_9BACL</name>
<proteinExistence type="predicted"/>
<protein>
    <submittedName>
        <fullName evidence="4">TetR family transcriptional regulator</fullName>
    </submittedName>
</protein>
<evidence type="ECO:0000259" key="3">
    <source>
        <dbReference type="PROSITE" id="PS50977"/>
    </source>
</evidence>